<evidence type="ECO:0000256" key="1">
    <source>
        <dbReference type="SAM" id="MobiDB-lite"/>
    </source>
</evidence>
<feature type="region of interest" description="Disordered" evidence="1">
    <location>
        <begin position="40"/>
        <end position="62"/>
    </location>
</feature>
<protein>
    <submittedName>
        <fullName evidence="3">Uncharacterized protein</fullName>
    </submittedName>
</protein>
<feature type="chain" id="PRO_5007870981" evidence="2">
    <location>
        <begin position="41"/>
        <end position="229"/>
    </location>
</feature>
<proteinExistence type="predicted"/>
<gene>
    <name evidence="3" type="ORF">PsAD2_00221</name>
</gene>
<keyword evidence="2" id="KW-0732">Signal</keyword>
<organism evidence="3 4">
    <name type="scientific">Pseudovibrio axinellae</name>
    <dbReference type="NCBI Taxonomy" id="989403"/>
    <lineage>
        <taxon>Bacteria</taxon>
        <taxon>Pseudomonadati</taxon>
        <taxon>Pseudomonadota</taxon>
        <taxon>Alphaproteobacteria</taxon>
        <taxon>Hyphomicrobiales</taxon>
        <taxon>Stappiaceae</taxon>
        <taxon>Pseudovibrio</taxon>
    </lineage>
</organism>
<dbReference type="Proteomes" id="UP000076577">
    <property type="component" value="Unassembled WGS sequence"/>
</dbReference>
<dbReference type="EMBL" id="LMCB01000002">
    <property type="protein sequence ID" value="KZL21800.1"/>
    <property type="molecule type" value="Genomic_DNA"/>
</dbReference>
<keyword evidence="4" id="KW-1185">Reference proteome</keyword>
<dbReference type="RefSeq" id="WP_068000918.1">
    <property type="nucleotide sequence ID" value="NZ_FOFM01000004.1"/>
</dbReference>
<evidence type="ECO:0000313" key="4">
    <source>
        <dbReference type="Proteomes" id="UP000076577"/>
    </source>
</evidence>
<sequence length="229" mass="25113">MSVHLSPYNLLGTFKLTPAKLGLLAALTVLPLAMATPSLAETPPATSAPETPGPRLIDKSSSGSTYAMPEDYLAVTLVPPSNTPYADPLKSDLSIWVGEVEIQGRKTLWVELIDSYGEVIYNSEVQPNETHLLPDGRAIAVTLMQPESHREALQRADLPKDQARVPTDERFVVTQKTAFSASMDTQVKLLEVQPVQKEVHNSFMFRAGDNGEILWKATKDAITWLESKS</sequence>
<evidence type="ECO:0000313" key="3">
    <source>
        <dbReference type="EMBL" id="KZL21800.1"/>
    </source>
</evidence>
<feature type="signal peptide" evidence="2">
    <location>
        <begin position="1"/>
        <end position="40"/>
    </location>
</feature>
<evidence type="ECO:0000256" key="2">
    <source>
        <dbReference type="SAM" id="SignalP"/>
    </source>
</evidence>
<reference evidence="3 4" key="1">
    <citation type="journal article" date="2016" name="Front. Microbiol.">
        <title>Comparative Genomic Analysis Reveals a Diverse Repertoire of Genes Involved in Prokaryote-Eukaryote Interactions within the Pseudovibrio Genus.</title>
        <authorList>
            <person name="Romano S."/>
            <person name="Fernandez-Guerra A."/>
            <person name="Reen F.J."/>
            <person name="Glockner F.O."/>
            <person name="Crowley S.P."/>
            <person name="O'Sullivan O."/>
            <person name="Cotter P.D."/>
            <person name="Adams C."/>
            <person name="Dobson A.D."/>
            <person name="O'Gara F."/>
        </authorList>
    </citation>
    <scope>NUCLEOTIDE SEQUENCE [LARGE SCALE GENOMIC DNA]</scope>
    <source>
        <strain evidence="3 4">Ad2</strain>
    </source>
</reference>
<accession>A0A166B0X5</accession>
<comment type="caution">
    <text evidence="3">The sequence shown here is derived from an EMBL/GenBank/DDBJ whole genome shotgun (WGS) entry which is preliminary data.</text>
</comment>
<dbReference type="AlphaFoldDB" id="A0A166B0X5"/>
<name>A0A166B0X5_9HYPH</name>
<dbReference type="PATRIC" id="fig|989403.3.peg.235"/>
<dbReference type="OrthoDB" id="8448995at2"/>
<feature type="compositionally biased region" description="Low complexity" evidence="1">
    <location>
        <begin position="40"/>
        <end position="50"/>
    </location>
</feature>